<protein>
    <submittedName>
        <fullName evidence="2">Uncharacterized protein</fullName>
    </submittedName>
</protein>
<name>A0A0F4GA93_9PEZI</name>
<accession>A0A0F4GA93</accession>
<proteinExistence type="predicted"/>
<organism evidence="2 3">
    <name type="scientific">Zymoseptoria brevis</name>
    <dbReference type="NCBI Taxonomy" id="1047168"/>
    <lineage>
        <taxon>Eukaryota</taxon>
        <taxon>Fungi</taxon>
        <taxon>Dikarya</taxon>
        <taxon>Ascomycota</taxon>
        <taxon>Pezizomycotina</taxon>
        <taxon>Dothideomycetes</taxon>
        <taxon>Dothideomycetidae</taxon>
        <taxon>Mycosphaerellales</taxon>
        <taxon>Mycosphaerellaceae</taxon>
        <taxon>Zymoseptoria</taxon>
    </lineage>
</organism>
<gene>
    <name evidence="2" type="ORF">TI39_contig4202g00022</name>
</gene>
<keyword evidence="3" id="KW-1185">Reference proteome</keyword>
<dbReference type="Proteomes" id="UP000033647">
    <property type="component" value="Unassembled WGS sequence"/>
</dbReference>
<dbReference type="AlphaFoldDB" id="A0A0F4GA93"/>
<keyword evidence="1" id="KW-0175">Coiled coil</keyword>
<dbReference type="EMBL" id="LAFY01004161">
    <property type="protein sequence ID" value="KJX94313.1"/>
    <property type="molecule type" value="Genomic_DNA"/>
</dbReference>
<feature type="coiled-coil region" evidence="1">
    <location>
        <begin position="113"/>
        <end position="149"/>
    </location>
</feature>
<sequence>MAQSMLYAGAHPVHSKQSMRVNLPRLARKEFLAKNSSCLEMFICEPPVQTIRLIYSPFEEEEDSRKDTSSLRLYEEGETKVRHLLEPLRWLSCGMFADSKPEMGCQVLKNKAVMEKEREVRQAREKELKQLEEKEMKQLEEKEQATKEKKPKEVEIIDAKLKEAKFEAVMRSYQDLTQVQRTTRQPSGEVT</sequence>
<evidence type="ECO:0000256" key="1">
    <source>
        <dbReference type="SAM" id="Coils"/>
    </source>
</evidence>
<comment type="caution">
    <text evidence="2">The sequence shown here is derived from an EMBL/GenBank/DDBJ whole genome shotgun (WGS) entry which is preliminary data.</text>
</comment>
<evidence type="ECO:0000313" key="3">
    <source>
        <dbReference type="Proteomes" id="UP000033647"/>
    </source>
</evidence>
<evidence type="ECO:0000313" key="2">
    <source>
        <dbReference type="EMBL" id="KJX94313.1"/>
    </source>
</evidence>
<reference evidence="2 3" key="1">
    <citation type="submission" date="2015-03" db="EMBL/GenBank/DDBJ databases">
        <title>RNA-seq based gene annotation and comparative genomics of four Zymoseptoria species reveal species-specific pathogenicity related genes and transposable element activity.</title>
        <authorList>
            <person name="Grandaubert J."/>
            <person name="Bhattacharyya A."/>
            <person name="Stukenbrock E.H."/>
        </authorList>
    </citation>
    <scope>NUCLEOTIDE SEQUENCE [LARGE SCALE GENOMIC DNA]</scope>
    <source>
        <strain evidence="2 3">Zb18110</strain>
    </source>
</reference>